<name>A0ABU6LNA5_9ACTN</name>
<evidence type="ECO:0000313" key="1">
    <source>
        <dbReference type="EMBL" id="MEC7050847.1"/>
    </source>
</evidence>
<comment type="caution">
    <text evidence="1">The sequence shown here is derived from an EMBL/GenBank/DDBJ whole genome shotgun (WGS) entry which is preliminary data.</text>
</comment>
<organism evidence="1 2">
    <name type="scientific">Streptomyces violaceochromogenes</name>
    <dbReference type="NCBI Taxonomy" id="67377"/>
    <lineage>
        <taxon>Bacteria</taxon>
        <taxon>Bacillati</taxon>
        <taxon>Actinomycetota</taxon>
        <taxon>Actinomycetes</taxon>
        <taxon>Kitasatosporales</taxon>
        <taxon>Streptomycetaceae</taxon>
        <taxon>Streptomyces</taxon>
    </lineage>
</organism>
<proteinExistence type="predicted"/>
<protein>
    <submittedName>
        <fullName evidence="1">Uncharacterized protein</fullName>
    </submittedName>
</protein>
<evidence type="ECO:0000313" key="2">
    <source>
        <dbReference type="Proteomes" id="UP001353952"/>
    </source>
</evidence>
<sequence length="113" mass="11753">MGPQRVFGVREFTVTEEVGAAKVRDVVRAVVTERAPHELPLVEGLFRFDDEDGLDLTAVSPPGAAQCGPARAPLLVRGPGPGPGGVAVAVGQDVCQARVRRTATVSPTVTGRL</sequence>
<dbReference type="Proteomes" id="UP001353952">
    <property type="component" value="Unassembled WGS sequence"/>
</dbReference>
<gene>
    <name evidence="1" type="ORF">RFN57_00730</name>
</gene>
<dbReference type="RefSeq" id="WP_191847777.1">
    <property type="nucleotide sequence ID" value="NZ_BMUO01000008.1"/>
</dbReference>
<accession>A0ABU6LNA5</accession>
<keyword evidence="2" id="KW-1185">Reference proteome</keyword>
<dbReference type="EMBL" id="JAYXNZ010000001">
    <property type="protein sequence ID" value="MEC7050847.1"/>
    <property type="molecule type" value="Genomic_DNA"/>
</dbReference>
<reference evidence="1 2" key="1">
    <citation type="submission" date="2024-01" db="EMBL/GenBank/DDBJ databases">
        <title>Genome analysis.</title>
        <authorList>
            <person name="Zhang K."/>
        </authorList>
    </citation>
    <scope>NUCLEOTIDE SEQUENCE [LARGE SCALE GENOMIC DNA]</scope>
    <source>
        <strain evidence="1 2">CGMCC 4.1753</strain>
    </source>
</reference>